<comment type="caution">
    <text evidence="3">The sequence shown here is derived from an EMBL/GenBank/DDBJ whole genome shotgun (WGS) entry which is preliminary data.</text>
</comment>
<dbReference type="InterPro" id="IPR014729">
    <property type="entry name" value="Rossmann-like_a/b/a_fold"/>
</dbReference>
<feature type="domain" description="DUF218" evidence="2">
    <location>
        <begin position="82"/>
        <end position="225"/>
    </location>
</feature>
<dbReference type="GO" id="GO:0005886">
    <property type="term" value="C:plasma membrane"/>
    <property type="evidence" value="ECO:0007669"/>
    <property type="project" value="TreeGrafter"/>
</dbReference>
<reference evidence="3" key="2">
    <citation type="journal article" date="2021" name="PeerJ">
        <title>Extensive microbial diversity within the chicken gut microbiome revealed by metagenomics and culture.</title>
        <authorList>
            <person name="Gilroy R."/>
            <person name="Ravi A."/>
            <person name="Getino M."/>
            <person name="Pursley I."/>
            <person name="Horton D.L."/>
            <person name="Alikhan N.F."/>
            <person name="Baker D."/>
            <person name="Gharbi K."/>
            <person name="Hall N."/>
            <person name="Watson M."/>
            <person name="Adriaenssens E.M."/>
            <person name="Foster-Nyarko E."/>
            <person name="Jarju S."/>
            <person name="Secka A."/>
            <person name="Antonio M."/>
            <person name="Oren A."/>
            <person name="Chaudhuri R.R."/>
            <person name="La Ragione R."/>
            <person name="Hildebrand F."/>
            <person name="Pallen M.J."/>
        </authorList>
    </citation>
    <scope>NUCLEOTIDE SEQUENCE</scope>
    <source>
        <strain evidence="3">CHK199-13235</strain>
    </source>
</reference>
<evidence type="ECO:0000259" key="2">
    <source>
        <dbReference type="Pfam" id="PF02698"/>
    </source>
</evidence>
<dbReference type="Proteomes" id="UP000824002">
    <property type="component" value="Unassembled WGS sequence"/>
</dbReference>
<gene>
    <name evidence="3" type="ORF">IAB51_03785</name>
</gene>
<dbReference type="GO" id="GO:0000270">
    <property type="term" value="P:peptidoglycan metabolic process"/>
    <property type="evidence" value="ECO:0007669"/>
    <property type="project" value="TreeGrafter"/>
</dbReference>
<feature type="transmembrane region" description="Helical" evidence="1">
    <location>
        <begin position="50"/>
        <end position="71"/>
    </location>
</feature>
<keyword evidence="1" id="KW-0812">Transmembrane</keyword>
<reference evidence="3" key="1">
    <citation type="submission" date="2020-10" db="EMBL/GenBank/DDBJ databases">
        <authorList>
            <person name="Gilroy R."/>
        </authorList>
    </citation>
    <scope>NUCLEOTIDE SEQUENCE</scope>
    <source>
        <strain evidence="3">CHK199-13235</strain>
    </source>
</reference>
<dbReference type="CDD" id="cd06259">
    <property type="entry name" value="YdcF-like"/>
    <property type="match status" value="1"/>
</dbReference>
<dbReference type="PANTHER" id="PTHR30336:SF4">
    <property type="entry name" value="ENVELOPE BIOGENESIS FACTOR ELYC"/>
    <property type="match status" value="1"/>
</dbReference>
<dbReference type="InterPro" id="IPR051599">
    <property type="entry name" value="Cell_Envelope_Assoc"/>
</dbReference>
<feature type="transmembrane region" description="Helical" evidence="1">
    <location>
        <begin position="12"/>
        <end position="34"/>
    </location>
</feature>
<dbReference type="GO" id="GO:0043164">
    <property type="term" value="P:Gram-negative-bacterium-type cell wall biogenesis"/>
    <property type="evidence" value="ECO:0007669"/>
    <property type="project" value="TreeGrafter"/>
</dbReference>
<evidence type="ECO:0000313" key="4">
    <source>
        <dbReference type="Proteomes" id="UP000824002"/>
    </source>
</evidence>
<dbReference type="EMBL" id="DVJP01000029">
    <property type="protein sequence ID" value="HIS75913.1"/>
    <property type="molecule type" value="Genomic_DNA"/>
</dbReference>
<evidence type="ECO:0000256" key="1">
    <source>
        <dbReference type="SAM" id="Phobius"/>
    </source>
</evidence>
<keyword evidence="1" id="KW-1133">Transmembrane helix</keyword>
<organism evidence="3 4">
    <name type="scientific">Candidatus Merdivicinus excrementipullorum</name>
    <dbReference type="NCBI Taxonomy" id="2840867"/>
    <lineage>
        <taxon>Bacteria</taxon>
        <taxon>Bacillati</taxon>
        <taxon>Bacillota</taxon>
        <taxon>Clostridia</taxon>
        <taxon>Eubacteriales</taxon>
        <taxon>Oscillospiraceae</taxon>
        <taxon>Oscillospiraceae incertae sedis</taxon>
        <taxon>Candidatus Merdivicinus</taxon>
    </lineage>
</organism>
<keyword evidence="1" id="KW-0472">Membrane</keyword>
<proteinExistence type="predicted"/>
<dbReference type="Gene3D" id="3.40.50.620">
    <property type="entry name" value="HUPs"/>
    <property type="match status" value="1"/>
</dbReference>
<dbReference type="PANTHER" id="PTHR30336">
    <property type="entry name" value="INNER MEMBRANE PROTEIN, PROBABLE PERMEASE"/>
    <property type="match status" value="1"/>
</dbReference>
<sequence>MILYWLISTVSIGSVAFTNVLLGVGAVCVIAGILERRFGQLPGILTFKKFFLPVLIAALAGFAVLETLIFVNAAREDDAPADYVLVLGAGLRGDQPSLTLTERLDAALERDTGGIFVVSGGQGPNEAIPEAEAMARYLMEHGIPEERILKEDQSTSTMENLRYSREIIERQSGREISALRVKIISSDFHAFRIRMLARRAGYGQVSVSGAKTPAMAAPSCYIREVFALVKSFLLDH</sequence>
<accession>A0A9D1FLF7</accession>
<evidence type="ECO:0000313" key="3">
    <source>
        <dbReference type="EMBL" id="HIS75913.1"/>
    </source>
</evidence>
<dbReference type="Pfam" id="PF02698">
    <property type="entry name" value="DUF218"/>
    <property type="match status" value="1"/>
</dbReference>
<protein>
    <submittedName>
        <fullName evidence="3">YdcF family protein</fullName>
    </submittedName>
</protein>
<name>A0A9D1FLF7_9FIRM</name>
<dbReference type="AlphaFoldDB" id="A0A9D1FLF7"/>
<dbReference type="InterPro" id="IPR003848">
    <property type="entry name" value="DUF218"/>
</dbReference>